<feature type="domain" description="Pyridoxine 5'-phosphate oxidase dimerisation C-terminal" evidence="8">
    <location>
        <begin position="172"/>
        <end position="212"/>
    </location>
</feature>
<keyword evidence="4" id="KW-0288">FMN</keyword>
<keyword evidence="3" id="KW-0285">Flavoprotein</keyword>
<evidence type="ECO:0000313" key="10">
    <source>
        <dbReference type="Proteomes" id="UP001501116"/>
    </source>
</evidence>
<reference evidence="9 10" key="1">
    <citation type="journal article" date="2019" name="Int. J. Syst. Evol. Microbiol.">
        <title>The Global Catalogue of Microorganisms (GCM) 10K type strain sequencing project: providing services to taxonomists for standard genome sequencing and annotation.</title>
        <authorList>
            <consortium name="The Broad Institute Genomics Platform"/>
            <consortium name="The Broad Institute Genome Sequencing Center for Infectious Disease"/>
            <person name="Wu L."/>
            <person name="Ma J."/>
        </authorList>
    </citation>
    <scope>NUCLEOTIDE SEQUENCE [LARGE SCALE GENOMIC DNA]</scope>
    <source>
        <strain evidence="9 10">JCM 14545</strain>
    </source>
</reference>
<dbReference type="Proteomes" id="UP001501116">
    <property type="component" value="Unassembled WGS sequence"/>
</dbReference>
<dbReference type="Gene3D" id="2.30.110.10">
    <property type="entry name" value="Electron Transport, Fmn-binding Protein, Chain A"/>
    <property type="match status" value="1"/>
</dbReference>
<gene>
    <name evidence="9" type="ORF">GCM10009754_43980</name>
</gene>
<name>A0ABN2RC69_9PSEU</name>
<organism evidence="9 10">
    <name type="scientific">Amycolatopsis minnesotensis</name>
    <dbReference type="NCBI Taxonomy" id="337894"/>
    <lineage>
        <taxon>Bacteria</taxon>
        <taxon>Bacillati</taxon>
        <taxon>Actinomycetota</taxon>
        <taxon>Actinomycetes</taxon>
        <taxon>Pseudonocardiales</taxon>
        <taxon>Pseudonocardiaceae</taxon>
        <taxon>Amycolatopsis</taxon>
    </lineage>
</organism>
<evidence type="ECO:0000256" key="6">
    <source>
        <dbReference type="SAM" id="MobiDB-lite"/>
    </source>
</evidence>
<evidence type="ECO:0000256" key="2">
    <source>
        <dbReference type="ARBA" id="ARBA00007301"/>
    </source>
</evidence>
<dbReference type="InterPro" id="IPR012349">
    <property type="entry name" value="Split_barrel_FMN-bd"/>
</dbReference>
<evidence type="ECO:0000256" key="1">
    <source>
        <dbReference type="ARBA" id="ARBA00001917"/>
    </source>
</evidence>
<comment type="similarity">
    <text evidence="2">Belongs to the pyridoxamine 5'-phosphate oxidase family.</text>
</comment>
<protein>
    <submittedName>
        <fullName evidence="9">Pyridoxal 5'-phosphate synthase</fullName>
    </submittedName>
</protein>
<dbReference type="InterPro" id="IPR000659">
    <property type="entry name" value="Pyridox_Oxase"/>
</dbReference>
<dbReference type="Pfam" id="PF10590">
    <property type="entry name" value="PNP_phzG_C"/>
    <property type="match status" value="1"/>
</dbReference>
<evidence type="ECO:0000259" key="8">
    <source>
        <dbReference type="Pfam" id="PF10590"/>
    </source>
</evidence>
<dbReference type="InterPro" id="IPR011576">
    <property type="entry name" value="Pyridox_Oxase_N"/>
</dbReference>
<dbReference type="SUPFAM" id="SSF50475">
    <property type="entry name" value="FMN-binding split barrel"/>
    <property type="match status" value="1"/>
</dbReference>
<accession>A0ABN2RC69</accession>
<dbReference type="PIRSF" id="PIRSF000190">
    <property type="entry name" value="Pyd_amn-ph_oxd"/>
    <property type="match status" value="1"/>
</dbReference>
<sequence length="212" mass="23864">MSALRGWPSFPAELPEFDPDTAPERPHEIFLAWLEDAGEHALAPHAVTLSTVDADGMPDARVVILKDVDAAGWYVATSSESPKGIQLGKHPMAALTFFWAARGRQVRIRGAVTPSPSEVSREDFLARPPESRVEAFIGNQSAVLRDPAELERAAAAAREWVAENPDEAPETWVRYLVAPLSVEFWQARHDRRHVRLRYRLEGGRWTRERLWP</sequence>
<dbReference type="RefSeq" id="WP_344421739.1">
    <property type="nucleotide sequence ID" value="NZ_BAAANN010000017.1"/>
</dbReference>
<keyword evidence="5" id="KW-0560">Oxidoreductase</keyword>
<evidence type="ECO:0000256" key="4">
    <source>
        <dbReference type="ARBA" id="ARBA00022643"/>
    </source>
</evidence>
<comment type="cofactor">
    <cofactor evidence="1">
        <name>FMN</name>
        <dbReference type="ChEBI" id="CHEBI:58210"/>
    </cofactor>
</comment>
<dbReference type="Pfam" id="PF01243">
    <property type="entry name" value="PNPOx_N"/>
    <property type="match status" value="1"/>
</dbReference>
<evidence type="ECO:0000256" key="3">
    <source>
        <dbReference type="ARBA" id="ARBA00022630"/>
    </source>
</evidence>
<feature type="domain" description="Pyridoxamine 5'-phosphate oxidase N-terminal" evidence="7">
    <location>
        <begin position="43"/>
        <end position="160"/>
    </location>
</feature>
<evidence type="ECO:0000259" key="7">
    <source>
        <dbReference type="Pfam" id="PF01243"/>
    </source>
</evidence>
<feature type="region of interest" description="Disordered" evidence="6">
    <location>
        <begin position="1"/>
        <end position="22"/>
    </location>
</feature>
<evidence type="ECO:0000313" key="9">
    <source>
        <dbReference type="EMBL" id="GAA1966680.1"/>
    </source>
</evidence>
<dbReference type="NCBIfam" id="NF004231">
    <property type="entry name" value="PRK05679.1"/>
    <property type="match status" value="1"/>
</dbReference>
<evidence type="ECO:0000256" key="5">
    <source>
        <dbReference type="ARBA" id="ARBA00023002"/>
    </source>
</evidence>
<dbReference type="PANTHER" id="PTHR10851">
    <property type="entry name" value="PYRIDOXINE-5-PHOSPHATE OXIDASE"/>
    <property type="match status" value="1"/>
</dbReference>
<dbReference type="PANTHER" id="PTHR10851:SF0">
    <property type="entry name" value="PYRIDOXINE-5'-PHOSPHATE OXIDASE"/>
    <property type="match status" value="1"/>
</dbReference>
<dbReference type="InterPro" id="IPR019576">
    <property type="entry name" value="Pyridoxamine_oxidase_dimer_C"/>
</dbReference>
<proteinExistence type="inferred from homology"/>
<keyword evidence="10" id="KW-1185">Reference proteome</keyword>
<dbReference type="EMBL" id="BAAANN010000017">
    <property type="protein sequence ID" value="GAA1966680.1"/>
    <property type="molecule type" value="Genomic_DNA"/>
</dbReference>
<comment type="caution">
    <text evidence="9">The sequence shown here is derived from an EMBL/GenBank/DDBJ whole genome shotgun (WGS) entry which is preliminary data.</text>
</comment>